<evidence type="ECO:0000313" key="2">
    <source>
        <dbReference type="EMBL" id="WOH15141.1"/>
    </source>
</evidence>
<sequence>MATKPLTTEAIAITEKKMDMTLDDIIKMSKTNTSKPKKQQRVPIKSQKNMNRAPLDKSVMMQSYMDSRSSIRQATLAKRRSNFQGNQFPLASEHARKAFVAPVRNKTFNQSRARNMTAPRVEALPVQKRAGYGGLVVKQSQQQVKVLPNQRPRTLDSLFANMKEERMRVMFQQTNGGRRNGGGQQRQIYGRGQYRN</sequence>
<dbReference type="Proteomes" id="UP000077755">
    <property type="component" value="Chromosome 9"/>
</dbReference>
<reference evidence="2" key="2">
    <citation type="submission" date="2022-03" db="EMBL/GenBank/DDBJ databases">
        <title>Draft title - Genomic analysis of global carrot germplasm unveils the trajectory of domestication and the origin of high carotenoid orange carrot.</title>
        <authorList>
            <person name="Iorizzo M."/>
            <person name="Ellison S."/>
            <person name="Senalik D."/>
            <person name="Macko-Podgorni A."/>
            <person name="Grzebelus D."/>
            <person name="Bostan H."/>
            <person name="Rolling W."/>
            <person name="Curaba J."/>
            <person name="Simon P."/>
        </authorList>
    </citation>
    <scope>NUCLEOTIDE SEQUENCE</scope>
    <source>
        <tissue evidence="2">Leaf</tissue>
    </source>
</reference>
<evidence type="ECO:0000256" key="1">
    <source>
        <dbReference type="SAM" id="MobiDB-lite"/>
    </source>
</evidence>
<dbReference type="PANTHER" id="PTHR36048:SF1">
    <property type="entry name" value="RIBOSOME MATURATION FACTOR"/>
    <property type="match status" value="1"/>
</dbReference>
<evidence type="ECO:0000313" key="3">
    <source>
        <dbReference type="Proteomes" id="UP000077755"/>
    </source>
</evidence>
<gene>
    <name evidence="2" type="ORF">DCAR_0934678</name>
</gene>
<dbReference type="KEGG" id="dcr:108200356"/>
<feature type="region of interest" description="Disordered" evidence="1">
    <location>
        <begin position="173"/>
        <end position="196"/>
    </location>
</feature>
<keyword evidence="3" id="KW-1185">Reference proteome</keyword>
<protein>
    <submittedName>
        <fullName evidence="2">Uncharacterized protein</fullName>
    </submittedName>
</protein>
<dbReference type="PANTHER" id="PTHR36048">
    <property type="entry name" value="RIBOSOME MATURATION FACTOR"/>
    <property type="match status" value="1"/>
</dbReference>
<organism evidence="2 3">
    <name type="scientific">Daucus carota subsp. sativus</name>
    <name type="common">Carrot</name>
    <dbReference type="NCBI Taxonomy" id="79200"/>
    <lineage>
        <taxon>Eukaryota</taxon>
        <taxon>Viridiplantae</taxon>
        <taxon>Streptophyta</taxon>
        <taxon>Embryophyta</taxon>
        <taxon>Tracheophyta</taxon>
        <taxon>Spermatophyta</taxon>
        <taxon>Magnoliopsida</taxon>
        <taxon>eudicotyledons</taxon>
        <taxon>Gunneridae</taxon>
        <taxon>Pentapetalae</taxon>
        <taxon>asterids</taxon>
        <taxon>campanulids</taxon>
        <taxon>Apiales</taxon>
        <taxon>Apiaceae</taxon>
        <taxon>Apioideae</taxon>
        <taxon>Scandiceae</taxon>
        <taxon>Daucinae</taxon>
        <taxon>Daucus</taxon>
        <taxon>Daucus sect. Daucus</taxon>
    </lineage>
</organism>
<reference evidence="2" key="1">
    <citation type="journal article" date="2016" name="Nat. Genet.">
        <title>A high-quality carrot genome assembly provides new insights into carotenoid accumulation and asterid genome evolution.</title>
        <authorList>
            <person name="Iorizzo M."/>
            <person name="Ellison S."/>
            <person name="Senalik D."/>
            <person name="Zeng P."/>
            <person name="Satapoomin P."/>
            <person name="Huang J."/>
            <person name="Bowman M."/>
            <person name="Iovene M."/>
            <person name="Sanseverino W."/>
            <person name="Cavagnaro P."/>
            <person name="Yildiz M."/>
            <person name="Macko-Podgorni A."/>
            <person name="Moranska E."/>
            <person name="Grzebelus E."/>
            <person name="Grzebelus D."/>
            <person name="Ashrafi H."/>
            <person name="Zheng Z."/>
            <person name="Cheng S."/>
            <person name="Spooner D."/>
            <person name="Van Deynze A."/>
            <person name="Simon P."/>
        </authorList>
    </citation>
    <scope>NUCLEOTIDE SEQUENCE</scope>
    <source>
        <tissue evidence="2">Leaf</tissue>
    </source>
</reference>
<dbReference type="AlphaFoldDB" id="A0AAF1BIG1"/>
<accession>A0AAF1BIG1</accession>
<name>A0AAF1BIG1_DAUCS</name>
<dbReference type="EMBL" id="CP093351">
    <property type="protein sequence ID" value="WOH15141.1"/>
    <property type="molecule type" value="Genomic_DNA"/>
</dbReference>
<feature type="compositionally biased region" description="Low complexity" evidence="1">
    <location>
        <begin position="185"/>
        <end position="196"/>
    </location>
</feature>
<proteinExistence type="predicted"/>